<dbReference type="Proteomes" id="UP000267029">
    <property type="component" value="Unassembled WGS sequence"/>
</dbReference>
<name>A0A0R3U591_MESCO</name>
<protein>
    <submittedName>
        <fullName evidence="1 3">Uncharacterized protein</fullName>
    </submittedName>
</protein>
<reference evidence="3" key="1">
    <citation type="submission" date="2017-02" db="UniProtKB">
        <authorList>
            <consortium name="WormBaseParasite"/>
        </authorList>
    </citation>
    <scope>IDENTIFICATION</scope>
</reference>
<evidence type="ECO:0000313" key="1">
    <source>
        <dbReference type="EMBL" id="VDD75871.1"/>
    </source>
</evidence>
<evidence type="ECO:0000313" key="2">
    <source>
        <dbReference type="Proteomes" id="UP000267029"/>
    </source>
</evidence>
<dbReference type="AlphaFoldDB" id="A0A0R3U591"/>
<proteinExistence type="predicted"/>
<organism evidence="3">
    <name type="scientific">Mesocestoides corti</name>
    <name type="common">Flatworm</name>
    <dbReference type="NCBI Taxonomy" id="53468"/>
    <lineage>
        <taxon>Eukaryota</taxon>
        <taxon>Metazoa</taxon>
        <taxon>Spiralia</taxon>
        <taxon>Lophotrochozoa</taxon>
        <taxon>Platyhelminthes</taxon>
        <taxon>Cestoda</taxon>
        <taxon>Eucestoda</taxon>
        <taxon>Cyclophyllidea</taxon>
        <taxon>Mesocestoididae</taxon>
        <taxon>Mesocestoides</taxon>
    </lineage>
</organism>
<keyword evidence="2" id="KW-1185">Reference proteome</keyword>
<accession>A0A0R3U591</accession>
<sequence length="201" mass="22099">MESRFALHTAVKKITAINSTSTQKPPSQRLQSTVNQIAQQIGNAKFHESPLRACKPPSAYTNHNGATDTSSTQGRFFSALPASDAESYDKAISQPYTDMTATAAPPRSQLVPVHCPAAGFFRHLNRSRPFSQPISLLSLNLFFVLASIDRSDLYTCSFLTETPTRFTNRLANAQCARQPHALRAEVHLIPLAFSAFLAKCF</sequence>
<dbReference type="EMBL" id="UXSR01000267">
    <property type="protein sequence ID" value="VDD75871.1"/>
    <property type="molecule type" value="Genomic_DNA"/>
</dbReference>
<reference evidence="1 2" key="2">
    <citation type="submission" date="2018-10" db="EMBL/GenBank/DDBJ databases">
        <authorList>
            <consortium name="Pathogen Informatics"/>
        </authorList>
    </citation>
    <scope>NUCLEOTIDE SEQUENCE [LARGE SCALE GENOMIC DNA]</scope>
</reference>
<dbReference type="WBParaSite" id="MCOS_0000187301-mRNA-1">
    <property type="protein sequence ID" value="MCOS_0000187301-mRNA-1"/>
    <property type="gene ID" value="MCOS_0000187301"/>
</dbReference>
<gene>
    <name evidence="1" type="ORF">MCOS_LOCUS1874</name>
</gene>
<evidence type="ECO:0000313" key="3">
    <source>
        <dbReference type="WBParaSite" id="MCOS_0000187301-mRNA-1"/>
    </source>
</evidence>